<dbReference type="SUPFAM" id="SSF109854">
    <property type="entry name" value="DinB/YfiT-like putative metalloenzymes"/>
    <property type="match status" value="1"/>
</dbReference>
<name>A0A1W1YLK0_9FLAO</name>
<reference evidence="5" key="1">
    <citation type="submission" date="2017-04" db="EMBL/GenBank/DDBJ databases">
        <authorList>
            <person name="Varghese N."/>
            <person name="Submissions S."/>
        </authorList>
    </citation>
    <scope>NUCLEOTIDE SEQUENCE [LARGE SCALE GENOMIC DNA]</scope>
    <source>
        <strain evidence="5">DSM 21164</strain>
    </source>
</reference>
<protein>
    <submittedName>
        <fullName evidence="4">Uncharacterized damage-inducible protein DinB (Forms a four-helix bundle)</fullName>
    </submittedName>
</protein>
<dbReference type="InterPro" id="IPR007837">
    <property type="entry name" value="DinB"/>
</dbReference>
<evidence type="ECO:0000256" key="1">
    <source>
        <dbReference type="ARBA" id="ARBA00008635"/>
    </source>
</evidence>
<sequence>MNSYFNELFDYNFYCNKKLIDQFNLPEIKQTEKNSMLFSHILNAHHIWNARILGIPEKISVFQLHQTSEFADLHYDNQRNSFEIVTNTGDFEKRIEYINSENRQFSNTIQDILFHIINHSTYHRGQIAMESRLNTIEPLSLDYIVYKR</sequence>
<dbReference type="Proteomes" id="UP000192360">
    <property type="component" value="Unassembled WGS sequence"/>
</dbReference>
<dbReference type="RefSeq" id="WP_084059935.1">
    <property type="nucleotide sequence ID" value="NZ_FWXO01000001.1"/>
</dbReference>
<keyword evidence="5" id="KW-1185">Reference proteome</keyword>
<feature type="binding site" evidence="3">
    <location>
        <position position="40"/>
    </location>
    <ligand>
        <name>a divalent metal cation</name>
        <dbReference type="ChEBI" id="CHEBI:60240"/>
    </ligand>
</feature>
<dbReference type="GO" id="GO:0046872">
    <property type="term" value="F:metal ion binding"/>
    <property type="evidence" value="ECO:0007669"/>
    <property type="project" value="UniProtKB-KW"/>
</dbReference>
<organism evidence="4 5">
    <name type="scientific">Cellulophaga tyrosinoxydans</name>
    <dbReference type="NCBI Taxonomy" id="504486"/>
    <lineage>
        <taxon>Bacteria</taxon>
        <taxon>Pseudomonadati</taxon>
        <taxon>Bacteroidota</taxon>
        <taxon>Flavobacteriia</taxon>
        <taxon>Flavobacteriales</taxon>
        <taxon>Flavobacteriaceae</taxon>
        <taxon>Cellulophaga</taxon>
    </lineage>
</organism>
<dbReference type="EMBL" id="FWXO01000001">
    <property type="protein sequence ID" value="SMC36996.1"/>
    <property type="molecule type" value="Genomic_DNA"/>
</dbReference>
<evidence type="ECO:0000313" key="4">
    <source>
        <dbReference type="EMBL" id="SMC36996.1"/>
    </source>
</evidence>
<dbReference type="OrthoDB" id="9811413at2"/>
<keyword evidence="2 3" id="KW-0479">Metal-binding</keyword>
<dbReference type="STRING" id="504486.SAMN05660703_0641"/>
<gene>
    <name evidence="4" type="ORF">SAMN05660703_0641</name>
</gene>
<comment type="similarity">
    <text evidence="1">Belongs to the DinB family.</text>
</comment>
<dbReference type="Gene3D" id="1.20.120.450">
    <property type="entry name" value="dinb family like domain"/>
    <property type="match status" value="1"/>
</dbReference>
<evidence type="ECO:0000256" key="2">
    <source>
        <dbReference type="ARBA" id="ARBA00022723"/>
    </source>
</evidence>
<dbReference type="InterPro" id="IPR034660">
    <property type="entry name" value="DinB/YfiT-like"/>
</dbReference>
<dbReference type="Pfam" id="PF05163">
    <property type="entry name" value="DinB"/>
    <property type="match status" value="1"/>
</dbReference>
<evidence type="ECO:0000313" key="5">
    <source>
        <dbReference type="Proteomes" id="UP000192360"/>
    </source>
</evidence>
<feature type="binding site" evidence="3">
    <location>
        <position position="119"/>
    </location>
    <ligand>
        <name>a divalent metal cation</name>
        <dbReference type="ChEBI" id="CHEBI:60240"/>
    </ligand>
</feature>
<evidence type="ECO:0000256" key="3">
    <source>
        <dbReference type="PIRSR" id="PIRSR607837-1"/>
    </source>
</evidence>
<dbReference type="PANTHER" id="PTHR37302:SF1">
    <property type="entry name" value="PROTEIN DINB"/>
    <property type="match status" value="1"/>
</dbReference>
<accession>A0A1W1YLK0</accession>
<dbReference type="AlphaFoldDB" id="A0A1W1YLK0"/>
<dbReference type="PANTHER" id="PTHR37302">
    <property type="entry name" value="SLR1116 PROTEIN"/>
    <property type="match status" value="1"/>
</dbReference>
<proteinExistence type="inferred from homology"/>
<feature type="binding site" evidence="3">
    <location>
        <position position="123"/>
    </location>
    <ligand>
        <name>a divalent metal cation</name>
        <dbReference type="ChEBI" id="CHEBI:60240"/>
    </ligand>
</feature>